<gene>
    <name evidence="1" type="ORF">OG699_42370</name>
</gene>
<dbReference type="EMBL" id="CP109546">
    <property type="protein sequence ID" value="WTZ14022.1"/>
    <property type="molecule type" value="Genomic_DNA"/>
</dbReference>
<protein>
    <submittedName>
        <fullName evidence="1">Uncharacterized protein</fullName>
    </submittedName>
</protein>
<dbReference type="AlphaFoldDB" id="A0AAU3IFS1"/>
<reference evidence="1" key="1">
    <citation type="submission" date="2022-10" db="EMBL/GenBank/DDBJ databases">
        <title>The complete genomes of actinobacterial strains from the NBC collection.</title>
        <authorList>
            <person name="Joergensen T.S."/>
            <person name="Alvarez Arevalo M."/>
            <person name="Sterndorff E.B."/>
            <person name="Faurdal D."/>
            <person name="Vuksanovic O."/>
            <person name="Mourched A.-S."/>
            <person name="Charusanti P."/>
            <person name="Shaw S."/>
            <person name="Blin K."/>
            <person name="Weber T."/>
        </authorList>
    </citation>
    <scope>NUCLEOTIDE SEQUENCE</scope>
    <source>
        <strain evidence="1">NBC_01393</strain>
    </source>
</reference>
<sequence length="315" mass="33428">MADRREDVDWSRLFHAEGPASDTPRRLAGLLGDDAKAFVDGYTHLWSTLRREGKAWPATAPTALLVAELLDDPLLGPDDPSLPDAMLAYLYVVGVAADLGEGAAEVRARVEDHAGELRAWTDAHLSADADGRARMWQDGTGLGELVLDQAALACFDLVPALLRRVLLHLASERARRSTCAAAAVGSLARHPSASAQRPVLLDRLTSMARAAESSYDLATILIAIGHLGGDTRPWLTDPHAGVRGCAALAPGLTGDDTAERARLGLAGSPRAFGDSFGDMAPPLQFQFRPYQDLLTPEGFLRVDEAGRLTPGGAAS</sequence>
<accession>A0AAU3IFS1</accession>
<name>A0AAU3IFS1_9ACTN</name>
<organism evidence="1">
    <name type="scientific">Streptomyces sp. NBC_01393</name>
    <dbReference type="NCBI Taxonomy" id="2903851"/>
    <lineage>
        <taxon>Bacteria</taxon>
        <taxon>Bacillati</taxon>
        <taxon>Actinomycetota</taxon>
        <taxon>Actinomycetes</taxon>
        <taxon>Kitasatosporales</taxon>
        <taxon>Streptomycetaceae</taxon>
        <taxon>Streptomyces</taxon>
    </lineage>
</organism>
<evidence type="ECO:0000313" key="1">
    <source>
        <dbReference type="EMBL" id="WTZ14022.1"/>
    </source>
</evidence>
<proteinExistence type="predicted"/>